<dbReference type="Proteomes" id="UP000490980">
    <property type="component" value="Unassembled WGS sequence"/>
</dbReference>
<keyword evidence="3" id="KW-1185">Reference proteome</keyword>
<name>A0A7X5ZIS4_9GAMM</name>
<protein>
    <recommendedName>
        <fullName evidence="4">Thiol:disulfide interchange protein DsbD N-terminal domain-containing protein</fullName>
    </recommendedName>
</protein>
<sequence length="149" mass="15446">MRSRSGLLAAGFAGLFATTAVMAAGPVTTGLGQSWPSTADVSTTPHYHVYVFQKQGVRYVQVNDASGTVRGAIAYTAADSILDLPIGVDAGRWVTPTDGSAKTAPAGEQVYRDEAVSISAAPQGNGTTRLMVASNCDDPRICSIQMTAH</sequence>
<evidence type="ECO:0008006" key="4">
    <source>
        <dbReference type="Google" id="ProtNLM"/>
    </source>
</evidence>
<accession>A0A7X5ZIS4</accession>
<dbReference type="AlphaFoldDB" id="A0A7X5ZIS4"/>
<dbReference type="EMBL" id="JAARLZ010000006">
    <property type="protein sequence ID" value="NII07177.1"/>
    <property type="molecule type" value="Genomic_DNA"/>
</dbReference>
<feature type="chain" id="PRO_5031349390" description="Thiol:disulfide interchange protein DsbD N-terminal domain-containing protein" evidence="1">
    <location>
        <begin position="24"/>
        <end position="149"/>
    </location>
</feature>
<evidence type="ECO:0000256" key="1">
    <source>
        <dbReference type="SAM" id="SignalP"/>
    </source>
</evidence>
<comment type="caution">
    <text evidence="2">The sequence shown here is derived from an EMBL/GenBank/DDBJ whole genome shotgun (WGS) entry which is preliminary data.</text>
</comment>
<evidence type="ECO:0000313" key="3">
    <source>
        <dbReference type="Proteomes" id="UP000490980"/>
    </source>
</evidence>
<organism evidence="2 3">
    <name type="scientific">Luteibacter anthropi</name>
    <dbReference type="NCBI Taxonomy" id="564369"/>
    <lineage>
        <taxon>Bacteria</taxon>
        <taxon>Pseudomonadati</taxon>
        <taxon>Pseudomonadota</taxon>
        <taxon>Gammaproteobacteria</taxon>
        <taxon>Lysobacterales</taxon>
        <taxon>Rhodanobacteraceae</taxon>
        <taxon>Luteibacter</taxon>
    </lineage>
</organism>
<dbReference type="RefSeq" id="WP_166948842.1">
    <property type="nucleotide sequence ID" value="NZ_JAARLZ010000006.1"/>
</dbReference>
<reference evidence="2 3" key="1">
    <citation type="submission" date="2020-03" db="EMBL/GenBank/DDBJ databases">
        <authorList>
            <person name="Lai Q."/>
        </authorList>
    </citation>
    <scope>NUCLEOTIDE SEQUENCE [LARGE SCALE GENOMIC DNA]</scope>
    <source>
        <strain evidence="2 3">CCUG 25036</strain>
    </source>
</reference>
<proteinExistence type="predicted"/>
<gene>
    <name evidence="2" type="ORF">HBF25_12360</name>
</gene>
<evidence type="ECO:0000313" key="2">
    <source>
        <dbReference type="EMBL" id="NII07177.1"/>
    </source>
</evidence>
<feature type="signal peptide" evidence="1">
    <location>
        <begin position="1"/>
        <end position="23"/>
    </location>
</feature>
<keyword evidence="1" id="KW-0732">Signal</keyword>